<dbReference type="Proteomes" id="UP000004994">
    <property type="component" value="Chromosome 12"/>
</dbReference>
<dbReference type="PaxDb" id="4081-Solyc12g049440.1.1"/>
<dbReference type="PROSITE" id="PS50181">
    <property type="entry name" value="FBOX"/>
    <property type="match status" value="1"/>
</dbReference>
<evidence type="ECO:0000259" key="2">
    <source>
        <dbReference type="PROSITE" id="PS50181"/>
    </source>
</evidence>
<dbReference type="InterPro" id="IPR001810">
    <property type="entry name" value="F-box_dom"/>
</dbReference>
<feature type="domain" description="F-box" evidence="2">
    <location>
        <begin position="78"/>
        <end position="124"/>
    </location>
</feature>
<evidence type="ECO:0000313" key="4">
    <source>
        <dbReference type="Proteomes" id="UP000004994"/>
    </source>
</evidence>
<name>A0A3Q7J9T3_SOLLC</name>
<reference evidence="3" key="2">
    <citation type="submission" date="2019-01" db="UniProtKB">
        <authorList>
            <consortium name="EnsemblPlants"/>
        </authorList>
    </citation>
    <scope>IDENTIFICATION</scope>
    <source>
        <strain evidence="3">cv. Heinz 1706</strain>
    </source>
</reference>
<dbReference type="Gene3D" id="1.20.1280.50">
    <property type="match status" value="1"/>
</dbReference>
<dbReference type="SUPFAM" id="SSF81383">
    <property type="entry name" value="F-box domain"/>
    <property type="match status" value="1"/>
</dbReference>
<dbReference type="EnsemblPlants" id="Solyc12g049440.2.1">
    <property type="protein sequence ID" value="Solyc12g049440.2.1"/>
    <property type="gene ID" value="Solyc12g049440.2"/>
</dbReference>
<protein>
    <recommendedName>
        <fullName evidence="2">F-box domain-containing protein</fullName>
    </recommendedName>
</protein>
<keyword evidence="1" id="KW-0472">Membrane</keyword>
<feature type="transmembrane region" description="Helical" evidence="1">
    <location>
        <begin position="12"/>
        <end position="31"/>
    </location>
</feature>
<sequence>MESGRPLLPVAGRWSIADLWATTVAVLRVLLFDADLDFDSAISCAIVKMMIRWLFVLAMAFKFFGRIWGKCFRHKRYRKEFEDLPFDVTIQILKYLGAKQSAKMCVINKRFKSIVSDDHLWMYFLQEEDPCGLFAESHLRSLRTLPSAPSLSWMTIYGQRAQVPRAVIIDGGLGYARFGWSKDSAPSRTSEISLALHNSYPVFSGNLSLL</sequence>
<dbReference type="InParanoid" id="A0A3Q7J9T3"/>
<feature type="transmembrane region" description="Helical" evidence="1">
    <location>
        <begin position="51"/>
        <end position="69"/>
    </location>
</feature>
<keyword evidence="1" id="KW-1133">Transmembrane helix</keyword>
<dbReference type="InterPro" id="IPR036047">
    <property type="entry name" value="F-box-like_dom_sf"/>
</dbReference>
<keyword evidence="4" id="KW-1185">Reference proteome</keyword>
<reference evidence="3" key="1">
    <citation type="journal article" date="2012" name="Nature">
        <title>The tomato genome sequence provides insights into fleshy fruit evolution.</title>
        <authorList>
            <consortium name="Tomato Genome Consortium"/>
        </authorList>
    </citation>
    <scope>NUCLEOTIDE SEQUENCE [LARGE SCALE GENOMIC DNA]</scope>
    <source>
        <strain evidence="3">cv. Heinz 1706</strain>
    </source>
</reference>
<accession>A0A3Q7J9T3</accession>
<dbReference type="Gramene" id="Solyc12g049440.2.1">
    <property type="protein sequence ID" value="Solyc12g049440.2.1"/>
    <property type="gene ID" value="Solyc12g049440.2"/>
</dbReference>
<dbReference type="STRING" id="4081.A0A3Q7J9T3"/>
<dbReference type="Pfam" id="PF12937">
    <property type="entry name" value="F-box-like"/>
    <property type="match status" value="1"/>
</dbReference>
<dbReference type="AlphaFoldDB" id="A0A3Q7J9T3"/>
<organism evidence="3">
    <name type="scientific">Solanum lycopersicum</name>
    <name type="common">Tomato</name>
    <name type="synonym">Lycopersicon esculentum</name>
    <dbReference type="NCBI Taxonomy" id="4081"/>
    <lineage>
        <taxon>Eukaryota</taxon>
        <taxon>Viridiplantae</taxon>
        <taxon>Streptophyta</taxon>
        <taxon>Embryophyta</taxon>
        <taxon>Tracheophyta</taxon>
        <taxon>Spermatophyta</taxon>
        <taxon>Magnoliopsida</taxon>
        <taxon>eudicotyledons</taxon>
        <taxon>Gunneridae</taxon>
        <taxon>Pentapetalae</taxon>
        <taxon>asterids</taxon>
        <taxon>lamiids</taxon>
        <taxon>Solanales</taxon>
        <taxon>Solanaceae</taxon>
        <taxon>Solanoideae</taxon>
        <taxon>Solaneae</taxon>
        <taxon>Solanum</taxon>
        <taxon>Solanum subgen. Lycopersicon</taxon>
    </lineage>
</organism>
<keyword evidence="1" id="KW-0812">Transmembrane</keyword>
<evidence type="ECO:0000256" key="1">
    <source>
        <dbReference type="SAM" id="Phobius"/>
    </source>
</evidence>
<proteinExistence type="predicted"/>
<evidence type="ECO:0000313" key="3">
    <source>
        <dbReference type="EnsemblPlants" id="Solyc12g049440.2.1"/>
    </source>
</evidence>